<evidence type="ECO:0000256" key="5">
    <source>
        <dbReference type="ARBA" id="ARBA00022806"/>
    </source>
</evidence>
<evidence type="ECO:0000259" key="16">
    <source>
        <dbReference type="PROSITE" id="PS51217"/>
    </source>
</evidence>
<dbReference type="PROSITE" id="PS51217">
    <property type="entry name" value="UVRD_HELICASE_CTER"/>
    <property type="match status" value="1"/>
</dbReference>
<evidence type="ECO:0000256" key="7">
    <source>
        <dbReference type="ARBA" id="ARBA00022840"/>
    </source>
</evidence>
<keyword evidence="2 13" id="KW-0547">Nucleotide-binding</keyword>
<dbReference type="InterPro" id="IPR027417">
    <property type="entry name" value="P-loop_NTPase"/>
</dbReference>
<dbReference type="SUPFAM" id="SSF52980">
    <property type="entry name" value="Restriction endonuclease-like"/>
    <property type="match status" value="1"/>
</dbReference>
<keyword evidence="5 13" id="KW-0347">Helicase</keyword>
<evidence type="ECO:0000256" key="13">
    <source>
        <dbReference type="HAMAP-Rule" id="MF_01451"/>
    </source>
</evidence>
<feature type="domain" description="UvrD-like helicase ATP-binding" evidence="15">
    <location>
        <begin position="5"/>
        <end position="473"/>
    </location>
</feature>
<dbReference type="AlphaFoldDB" id="A0A0R2CJ50"/>
<dbReference type="GO" id="GO:0003690">
    <property type="term" value="F:double-stranded DNA binding"/>
    <property type="evidence" value="ECO:0007669"/>
    <property type="project" value="UniProtKB-UniRule"/>
</dbReference>
<dbReference type="EMBL" id="AYZI01000006">
    <property type="protein sequence ID" value="KRM91306.1"/>
    <property type="molecule type" value="Genomic_DNA"/>
</dbReference>
<evidence type="ECO:0000313" key="17">
    <source>
        <dbReference type="EMBL" id="KRM91306.1"/>
    </source>
</evidence>
<feature type="binding site" evidence="14">
    <location>
        <begin position="26"/>
        <end position="33"/>
    </location>
    <ligand>
        <name>ATP</name>
        <dbReference type="ChEBI" id="CHEBI:30616"/>
    </ligand>
</feature>
<dbReference type="Pfam" id="PF12705">
    <property type="entry name" value="PDDEXK_1"/>
    <property type="match status" value="1"/>
</dbReference>
<dbReference type="Pfam" id="PF00580">
    <property type="entry name" value="UvrD-helicase"/>
    <property type="match status" value="1"/>
</dbReference>
<comment type="function">
    <text evidence="13">The heterodimer acts as both an ATP-dependent DNA helicase and an ATP-dependent, dual-direction single-stranded exonuclease. Recognizes the chi site generating a DNA molecule suitable for the initiation of homologous recombination. The AddA nuclease domain is required for chi fragment generation; this subunit has the helicase and 3' -&gt; 5' nuclease activities.</text>
</comment>
<dbReference type="HAMAP" id="MF_01451">
    <property type="entry name" value="AddA"/>
    <property type="match status" value="1"/>
</dbReference>
<evidence type="ECO:0000256" key="9">
    <source>
        <dbReference type="ARBA" id="ARBA00023204"/>
    </source>
</evidence>
<dbReference type="PROSITE" id="PS51198">
    <property type="entry name" value="UVRD_HELICASE_ATP_BIND"/>
    <property type="match status" value="1"/>
</dbReference>
<dbReference type="EC" id="5.6.2.4" evidence="13"/>
<keyword evidence="4 13" id="KW-0378">Hydrolase</keyword>
<dbReference type="SUPFAM" id="SSF52540">
    <property type="entry name" value="P-loop containing nucleoside triphosphate hydrolases"/>
    <property type="match status" value="1"/>
</dbReference>
<dbReference type="Pfam" id="PF13361">
    <property type="entry name" value="UvrD_C"/>
    <property type="match status" value="1"/>
</dbReference>
<comment type="similarity">
    <text evidence="13">Belongs to the helicase family. AddA subfamily.</text>
</comment>
<dbReference type="Proteomes" id="UP000051586">
    <property type="component" value="Unassembled WGS sequence"/>
</dbReference>
<reference evidence="17 18" key="1">
    <citation type="journal article" date="2015" name="Genome Announc.">
        <title>Expanding the biotechnology potential of lactobacilli through comparative genomics of 213 strains and associated genera.</title>
        <authorList>
            <person name="Sun Z."/>
            <person name="Harris H.M."/>
            <person name="McCann A."/>
            <person name="Guo C."/>
            <person name="Argimon S."/>
            <person name="Zhang W."/>
            <person name="Yang X."/>
            <person name="Jeffery I.B."/>
            <person name="Cooney J.C."/>
            <person name="Kagawa T.F."/>
            <person name="Liu W."/>
            <person name="Song Y."/>
            <person name="Salvetti E."/>
            <person name="Wrobel A."/>
            <person name="Rasinkangas P."/>
            <person name="Parkhill J."/>
            <person name="Rea M.C."/>
            <person name="O'Sullivan O."/>
            <person name="Ritari J."/>
            <person name="Douillard F.P."/>
            <person name="Paul Ross R."/>
            <person name="Yang R."/>
            <person name="Briner A.E."/>
            <person name="Felis G.E."/>
            <person name="de Vos W.M."/>
            <person name="Barrangou R."/>
            <person name="Klaenhammer T.R."/>
            <person name="Caufield P.W."/>
            <person name="Cui Y."/>
            <person name="Zhang H."/>
            <person name="O'Toole P.W."/>
        </authorList>
    </citation>
    <scope>NUCLEOTIDE SEQUENCE [LARGE SCALE GENOMIC DNA]</scope>
    <source>
        <strain evidence="17 18">DSM 22689</strain>
    </source>
</reference>
<comment type="catalytic activity">
    <reaction evidence="11 13">
        <text>Couples ATP hydrolysis with the unwinding of duplex DNA by translocating in the 3'-5' direction.</text>
        <dbReference type="EC" id="5.6.2.4"/>
    </reaction>
</comment>
<dbReference type="PANTHER" id="PTHR11070:SF48">
    <property type="entry name" value="ATP-DEPENDENT HELICASE_NUCLEASE SUBUNIT A"/>
    <property type="match status" value="1"/>
</dbReference>
<dbReference type="EC" id="3.1.-.-" evidence="13"/>
<keyword evidence="9 13" id="KW-0234">DNA repair</keyword>
<dbReference type="NCBIfam" id="TIGR02785">
    <property type="entry name" value="addA_Gpos"/>
    <property type="match status" value="1"/>
</dbReference>
<keyword evidence="7 13" id="KW-0067">ATP-binding</keyword>
<dbReference type="InterPro" id="IPR011335">
    <property type="entry name" value="Restrct_endonuc-II-like"/>
</dbReference>
<sequence>MSKPEWTPGQRRAIQEDFPGNTLVSASAGSGKTSVLTQRVLRKIKAGVNVDQLLIVTFTNAAAKEMRDRIKTLIIDELNVAQDPQLKQRLVSQLRLLPTAHIETLDAFCQWLVKKYYYIINLDPDFRILTDQSELGLLRDRVWETVREQLYGNDDGSFAALTRNFSSDRSDDGLTTVLFQLYDFANVTPDFQHWLACLPEFYATSGALTNSALYQKLLLPAMQNQFRQMDQDWQQLIQQAEQAGLDKHLDLFEAERKKLANLANQLTTKSWDELREQFSNFKFDNVPRISKKELDDEQLVAKQQLTERRTMAKKVLQKLQDDYFFASESENQQVMERSEQLVRKLVKVVQQFATAYAETKRKRRTYEFIDIEHFALQILTSDEPAGQQLQDYFRKYLNEIMIDEYQDNNRLQDAILAALKRSDPENLFMVGDVKQSIYRFRLADPSLFGEKYQTYPDQPNNTLITLPDNFRSVQNIDDFTNLLFSQIMNQQLGEIDYTGDNYLKFGAHDYPDQLDTKTEVLLYKADEPVPDEVTMQVPNEQQQVEMIAERIEQLIHDQYQVYDRKQQQMRPIEYGDIALLAATKHNNFSIASIFAEHQIPVMIDGSESYFKTTEIQIVMSLLQLIDNPYQDIPLAAVLRSPMVGMNENELAFLRITKKMGNYFQAVLDFPNLYQHDQPTPFGDAVLAKVQHFLQGLQHLRDFATQHRLAELIWKIYEQTGFLDYVGGMTAGKKRQANLHALYQRAEEYEKNGFRGLFAFVQFVKRLQKQNQDLGEAPVEAEANAVTVKTIHGSKGLEYPVVILMDANHGFNETDLRAASVLDADYGIGIRCYLPNQKARFPSLQYLAIVQRGRQRMLSEEMRKLYVAVTRAKQKLIITGIVKGSPQADAETTVLSKWEQALQSEERVLDVALRAKAKSFLDWIGPALVRTKTYQQQAQAGEIAQQSLVDSSAAFQIKFLAASDLQRSNGRQVSQVKSTSATPQLSQSVVQQYLNFQYPYKDATKTTAYQSVSEIKRQFDDPDNIQLGSINEREHQLLKNTRYNNQNFAEPRFMQQVGIPSPQEVGTATHLVLQKVDVTKPVTVVQVQLLIQQLVSEKLLAQELAANIKVDAIVAFYQTTIGQRILQHPEQLQREVPFSLVINADRLFTEFHHDAKQQLLVHGIIDGYLADPKRGVCLFDYKTSFVNPNHPETDIQKIKNQYAGQVNIYALALADMLKQPVTSKYLYLLSINKLIEIN</sequence>
<evidence type="ECO:0000256" key="11">
    <source>
        <dbReference type="ARBA" id="ARBA00034617"/>
    </source>
</evidence>
<dbReference type="Gene3D" id="1.10.486.10">
    <property type="entry name" value="PCRA, domain 4"/>
    <property type="match status" value="1"/>
</dbReference>
<dbReference type="InterPro" id="IPR014152">
    <property type="entry name" value="AddA"/>
</dbReference>
<comment type="cofactor">
    <cofactor evidence="13">
        <name>Mg(2+)</name>
        <dbReference type="ChEBI" id="CHEBI:18420"/>
    </cofactor>
</comment>
<dbReference type="GO" id="GO:0016887">
    <property type="term" value="F:ATP hydrolysis activity"/>
    <property type="evidence" value="ECO:0007669"/>
    <property type="project" value="RHEA"/>
</dbReference>
<keyword evidence="8 13" id="KW-0238">DNA-binding</keyword>
<protein>
    <recommendedName>
        <fullName evidence="13">ATP-dependent helicase/nuclease subunit A</fullName>
        <ecNumber evidence="13">3.1.-.-</ecNumber>
        <ecNumber evidence="13">5.6.2.4</ecNumber>
    </recommendedName>
    <alternativeName>
        <fullName evidence="13">ATP-dependent helicase/nuclease AddA</fullName>
    </alternativeName>
    <alternativeName>
        <fullName evidence="13">DNA 3'-5' helicase AddA</fullName>
    </alternativeName>
</protein>
<dbReference type="PANTHER" id="PTHR11070">
    <property type="entry name" value="UVRD / RECB / PCRA DNA HELICASE FAMILY MEMBER"/>
    <property type="match status" value="1"/>
</dbReference>
<dbReference type="InterPro" id="IPR011604">
    <property type="entry name" value="PDDEXK-like_dom_sf"/>
</dbReference>
<keyword evidence="10 13" id="KW-0413">Isomerase</keyword>
<evidence type="ECO:0000256" key="2">
    <source>
        <dbReference type="ARBA" id="ARBA00022741"/>
    </source>
</evidence>
<comment type="subunit">
    <text evidence="13">Heterodimer of AddA and AddB/RexB.</text>
</comment>
<evidence type="ECO:0000256" key="12">
    <source>
        <dbReference type="ARBA" id="ARBA00048988"/>
    </source>
</evidence>
<dbReference type="GO" id="GO:0033202">
    <property type="term" value="C:DNA helicase complex"/>
    <property type="evidence" value="ECO:0007669"/>
    <property type="project" value="TreeGrafter"/>
</dbReference>
<keyword evidence="6 13" id="KW-0269">Exonuclease</keyword>
<feature type="domain" description="UvrD-like helicase C-terminal" evidence="16">
    <location>
        <begin position="501"/>
        <end position="795"/>
    </location>
</feature>
<dbReference type="GO" id="GO:0005524">
    <property type="term" value="F:ATP binding"/>
    <property type="evidence" value="ECO:0007669"/>
    <property type="project" value="UniProtKB-UniRule"/>
</dbReference>
<proteinExistence type="inferred from homology"/>
<evidence type="ECO:0000256" key="14">
    <source>
        <dbReference type="PROSITE-ProRule" id="PRU00560"/>
    </source>
</evidence>
<dbReference type="Gene3D" id="3.40.50.300">
    <property type="entry name" value="P-loop containing nucleotide triphosphate hydrolases"/>
    <property type="match status" value="4"/>
</dbReference>
<evidence type="ECO:0000256" key="3">
    <source>
        <dbReference type="ARBA" id="ARBA00022763"/>
    </source>
</evidence>
<dbReference type="GO" id="GO:0005829">
    <property type="term" value="C:cytosol"/>
    <property type="evidence" value="ECO:0007669"/>
    <property type="project" value="TreeGrafter"/>
</dbReference>
<accession>A0A0R2CJ50</accession>
<dbReference type="InterPro" id="IPR000212">
    <property type="entry name" value="DNA_helicase_UvrD/REP"/>
</dbReference>
<evidence type="ECO:0000313" key="18">
    <source>
        <dbReference type="Proteomes" id="UP000051586"/>
    </source>
</evidence>
<dbReference type="InterPro" id="IPR014017">
    <property type="entry name" value="DNA_helicase_UvrD-like_C"/>
</dbReference>
<dbReference type="GO" id="GO:0043138">
    <property type="term" value="F:3'-5' DNA helicase activity"/>
    <property type="evidence" value="ECO:0007669"/>
    <property type="project" value="UniProtKB-UniRule"/>
</dbReference>
<evidence type="ECO:0000256" key="6">
    <source>
        <dbReference type="ARBA" id="ARBA00022839"/>
    </source>
</evidence>
<dbReference type="InterPro" id="IPR014016">
    <property type="entry name" value="UvrD-like_ATP-bd"/>
</dbReference>
<dbReference type="GO" id="GO:0008408">
    <property type="term" value="F:3'-5' exonuclease activity"/>
    <property type="evidence" value="ECO:0007669"/>
    <property type="project" value="UniProtKB-UniRule"/>
</dbReference>
<dbReference type="RefSeq" id="WP_056961730.1">
    <property type="nucleotide sequence ID" value="NZ_AYZI01000006.1"/>
</dbReference>
<dbReference type="Gene3D" id="3.90.320.10">
    <property type="match status" value="1"/>
</dbReference>
<keyword evidence="3 13" id="KW-0227">DNA damage</keyword>
<dbReference type="InterPro" id="IPR038726">
    <property type="entry name" value="PDDEXK_AddAB-type"/>
</dbReference>
<gene>
    <name evidence="13" type="primary">addA</name>
    <name evidence="17" type="ORF">FC87_GL001026</name>
</gene>
<dbReference type="PATRIC" id="fig|1423745.4.peg.1089"/>
<keyword evidence="1 13" id="KW-0540">Nuclease</keyword>
<evidence type="ECO:0000256" key="8">
    <source>
        <dbReference type="ARBA" id="ARBA00023125"/>
    </source>
</evidence>
<evidence type="ECO:0000259" key="15">
    <source>
        <dbReference type="PROSITE" id="PS51198"/>
    </source>
</evidence>
<dbReference type="GO" id="GO:0000724">
    <property type="term" value="P:double-strand break repair via homologous recombination"/>
    <property type="evidence" value="ECO:0007669"/>
    <property type="project" value="UniProtKB-UniRule"/>
</dbReference>
<evidence type="ECO:0000256" key="1">
    <source>
        <dbReference type="ARBA" id="ARBA00022722"/>
    </source>
</evidence>
<organism evidence="17 18">
    <name type="scientific">Fructilactobacillus florum DSM 22689 = JCM 16035</name>
    <dbReference type="NCBI Taxonomy" id="1423745"/>
    <lineage>
        <taxon>Bacteria</taxon>
        <taxon>Bacillati</taxon>
        <taxon>Bacillota</taxon>
        <taxon>Bacilli</taxon>
        <taxon>Lactobacillales</taxon>
        <taxon>Lactobacillaceae</taxon>
        <taxon>Fructilactobacillus</taxon>
    </lineage>
</organism>
<evidence type="ECO:0000256" key="4">
    <source>
        <dbReference type="ARBA" id="ARBA00022801"/>
    </source>
</evidence>
<name>A0A0R2CJ50_9LACO</name>
<comment type="catalytic activity">
    <reaction evidence="12 13">
        <text>ATP + H2O = ADP + phosphate + H(+)</text>
        <dbReference type="Rhea" id="RHEA:13065"/>
        <dbReference type="ChEBI" id="CHEBI:15377"/>
        <dbReference type="ChEBI" id="CHEBI:15378"/>
        <dbReference type="ChEBI" id="CHEBI:30616"/>
        <dbReference type="ChEBI" id="CHEBI:43474"/>
        <dbReference type="ChEBI" id="CHEBI:456216"/>
        <dbReference type="EC" id="5.6.2.4"/>
    </reaction>
</comment>
<comment type="caution">
    <text evidence="17">The sequence shown here is derived from an EMBL/GenBank/DDBJ whole genome shotgun (WGS) entry which is preliminary data.</text>
</comment>
<evidence type="ECO:0000256" key="10">
    <source>
        <dbReference type="ARBA" id="ARBA00023235"/>
    </source>
</evidence>
<dbReference type="STRING" id="1423745.GCA_001311215_01203"/>